<evidence type="ECO:0000259" key="1">
    <source>
        <dbReference type="Pfam" id="PF19200"/>
    </source>
</evidence>
<dbReference type="AlphaFoldDB" id="A0A031LQK7"/>
<gene>
    <name evidence="2" type="ORF">CM19_04690</name>
</gene>
<evidence type="ECO:0000313" key="3">
    <source>
        <dbReference type="Proteomes" id="UP000024332"/>
    </source>
</evidence>
<reference evidence="2 3" key="1">
    <citation type="submission" date="2014-03" db="EMBL/GenBank/DDBJ databases">
        <title>Draft genome sequence of the novel thermoacidophilic archaea Acidianus copahuensis ALE1 strain, isolated from Copahue volcanic area in Neuquen Argentina.</title>
        <authorList>
            <person name="Urbieta M.S."/>
            <person name="Rascovan N."/>
            <person name="Castro C."/>
            <person name="Revale S."/>
            <person name="Giaveno M.A."/>
            <person name="Vazquez M.P."/>
            <person name="Donati E.R."/>
        </authorList>
    </citation>
    <scope>NUCLEOTIDE SEQUENCE [LARGE SCALE GENOMIC DNA]</scope>
    <source>
        <strain evidence="2 3">ALE1</strain>
    </source>
</reference>
<dbReference type="STRING" id="1160895.CM19_04690"/>
<dbReference type="Pfam" id="PF19200">
    <property type="entry name" value="MupG_N"/>
    <property type="match status" value="1"/>
</dbReference>
<accession>A0A031LQK7</accession>
<protein>
    <recommendedName>
        <fullName evidence="1">6-phospho-N-acetylmuramidase N-terminal domain-containing protein</fullName>
    </recommendedName>
</protein>
<feature type="domain" description="6-phospho-N-acetylmuramidase N-terminal" evidence="1">
    <location>
        <begin position="5"/>
        <end position="233"/>
    </location>
</feature>
<dbReference type="InterPro" id="IPR043797">
    <property type="entry name" value="MupG_N"/>
</dbReference>
<dbReference type="InterPro" id="IPR029000">
    <property type="entry name" value="Cyclophilin-like_dom_sf"/>
</dbReference>
<dbReference type="SUPFAM" id="SSF50891">
    <property type="entry name" value="Cyclophilin-like"/>
    <property type="match status" value="1"/>
</dbReference>
<dbReference type="EMBL" id="JFZT01000035">
    <property type="protein sequence ID" value="EZQ10035.1"/>
    <property type="molecule type" value="Genomic_DNA"/>
</dbReference>
<dbReference type="RefSeq" id="WP_048099230.1">
    <property type="nucleotide sequence ID" value="NZ_JFZT01000035.1"/>
</dbReference>
<dbReference type="OrthoDB" id="25415at2157"/>
<name>A0A031LQK7_9CREN</name>
<evidence type="ECO:0000313" key="2">
    <source>
        <dbReference type="EMBL" id="EZQ10035.1"/>
    </source>
</evidence>
<organism evidence="2 3">
    <name type="scientific">Candidatus Acidianus copahuensis</name>
    <dbReference type="NCBI Taxonomy" id="1160895"/>
    <lineage>
        <taxon>Archaea</taxon>
        <taxon>Thermoproteota</taxon>
        <taxon>Thermoprotei</taxon>
        <taxon>Sulfolobales</taxon>
        <taxon>Sulfolobaceae</taxon>
        <taxon>Acidianus</taxon>
    </lineage>
</organism>
<sequence>MRSVGLGVYFGIKENRPKYRDYISEAKVFGFSEIFMGIGFILKEKNVDKELKEIRDFSIYAENLGYYVFTDINPEFMKFFNASPDNLEPYLKTGVKGIRLDYGFNVEEMAKIIRNARRLNLYVELNASIFSEGDLEKLSKLTDFENVKASHDFYPPLYTGISLEEVIRKSSPFKRFGIPVGIFVGSNREKLRNTVESLRKYSPWQAEEILFATGKIDRVIIGDPLEDSQDLKKEGEVASRDYIKIRVIPYNISDEERKAFNHVLYSRKREFAVSAGDYIENKVTPRCVVRKFKGSVSIMTNRPDYIEVWIWTKDSPADPTFTIIGEVLEEDMQIVDLVEDHDKILLEAIESRFT</sequence>
<dbReference type="InterPro" id="IPR008589">
    <property type="entry name" value="MupG"/>
</dbReference>
<dbReference type="SUPFAM" id="SSF51445">
    <property type="entry name" value="(Trans)glycosidases"/>
    <property type="match status" value="1"/>
</dbReference>
<comment type="caution">
    <text evidence="2">The sequence shown here is derived from an EMBL/GenBank/DDBJ whole genome shotgun (WGS) entry which is preliminary data.</text>
</comment>
<dbReference type="Gene3D" id="3.20.20.70">
    <property type="entry name" value="Aldolase class I"/>
    <property type="match status" value="1"/>
</dbReference>
<proteinExistence type="predicted"/>
<dbReference type="Proteomes" id="UP000024332">
    <property type="component" value="Unassembled WGS sequence"/>
</dbReference>
<dbReference type="InterPro" id="IPR017853">
    <property type="entry name" value="GH"/>
</dbReference>
<dbReference type="InterPro" id="IPR013785">
    <property type="entry name" value="Aldolase_TIM"/>
</dbReference>
<keyword evidence="3" id="KW-1185">Reference proteome</keyword>
<dbReference type="PANTHER" id="PTHR38435">
    <property type="match status" value="1"/>
</dbReference>
<dbReference type="PANTHER" id="PTHR38435:SF2">
    <property type="entry name" value="DUF871 DOMAIN-CONTAINING PROTEIN"/>
    <property type="match status" value="1"/>
</dbReference>